<name>A0A5C3E6S4_9BASI</name>
<dbReference type="InterPro" id="IPR020846">
    <property type="entry name" value="MFS_dom"/>
</dbReference>
<dbReference type="GO" id="GO:0015355">
    <property type="term" value="F:secondary active monocarboxylate transmembrane transporter activity"/>
    <property type="evidence" value="ECO:0007669"/>
    <property type="project" value="TreeGrafter"/>
</dbReference>
<feature type="transmembrane region" description="Helical" evidence="6">
    <location>
        <begin position="323"/>
        <end position="341"/>
    </location>
</feature>
<dbReference type="AlphaFoldDB" id="A0A5C3E6S4"/>
<feature type="transmembrane region" description="Helical" evidence="6">
    <location>
        <begin position="78"/>
        <end position="100"/>
    </location>
</feature>
<comment type="subcellular location">
    <subcellularLocation>
        <location evidence="1">Membrane</location>
        <topology evidence="1">Multi-pass membrane protein</topology>
    </subcellularLocation>
</comment>
<feature type="compositionally biased region" description="Basic and acidic residues" evidence="5">
    <location>
        <begin position="475"/>
        <end position="487"/>
    </location>
</feature>
<feature type="transmembrane region" description="Helical" evidence="6">
    <location>
        <begin position="254"/>
        <end position="274"/>
    </location>
</feature>
<dbReference type="Gene3D" id="1.20.1250.20">
    <property type="entry name" value="MFS general substrate transporter like domains"/>
    <property type="match status" value="2"/>
</dbReference>
<feature type="transmembrane region" description="Helical" evidence="6">
    <location>
        <begin position="164"/>
        <end position="189"/>
    </location>
</feature>
<proteinExistence type="predicted"/>
<feature type="compositionally biased region" description="Basic and acidic residues" evidence="5">
    <location>
        <begin position="496"/>
        <end position="514"/>
    </location>
</feature>
<evidence type="ECO:0000256" key="5">
    <source>
        <dbReference type="SAM" id="MobiDB-lite"/>
    </source>
</evidence>
<feature type="transmembrane region" description="Helical" evidence="6">
    <location>
        <begin position="107"/>
        <end position="126"/>
    </location>
</feature>
<feature type="transmembrane region" description="Helical" evidence="6">
    <location>
        <begin position="347"/>
        <end position="370"/>
    </location>
</feature>
<feature type="transmembrane region" description="Helical" evidence="6">
    <location>
        <begin position="132"/>
        <end position="152"/>
    </location>
</feature>
<evidence type="ECO:0000256" key="2">
    <source>
        <dbReference type="ARBA" id="ARBA00022692"/>
    </source>
</evidence>
<dbReference type="FunFam" id="1.20.1250.20:FF:000340">
    <property type="entry name" value="MFS transporter, SHS family, lactate transporter"/>
    <property type="match status" value="1"/>
</dbReference>
<feature type="domain" description="Major facilitator superfamily (MFS) profile" evidence="7">
    <location>
        <begin position="42"/>
        <end position="457"/>
    </location>
</feature>
<dbReference type="OrthoDB" id="5296287at2759"/>
<keyword evidence="3 6" id="KW-1133">Transmembrane helix</keyword>
<dbReference type="PANTHER" id="PTHR23508">
    <property type="entry name" value="CARBOXYLIC ACID TRANSPORTER PROTEIN HOMOLOG"/>
    <property type="match status" value="1"/>
</dbReference>
<dbReference type="Proteomes" id="UP000324022">
    <property type="component" value="Unassembled WGS sequence"/>
</dbReference>
<evidence type="ECO:0000259" key="7">
    <source>
        <dbReference type="PROSITE" id="PS50850"/>
    </source>
</evidence>
<dbReference type="GO" id="GO:0035879">
    <property type="term" value="P:plasma membrane lactate transport"/>
    <property type="evidence" value="ECO:0007669"/>
    <property type="project" value="TreeGrafter"/>
</dbReference>
<feature type="transmembrane region" description="Helical" evidence="6">
    <location>
        <begin position="294"/>
        <end position="316"/>
    </location>
</feature>
<gene>
    <name evidence="8" type="ORF">UTRI_02434</name>
</gene>
<organism evidence="8 9">
    <name type="scientific">Ustilago trichophora</name>
    <dbReference type="NCBI Taxonomy" id="86804"/>
    <lineage>
        <taxon>Eukaryota</taxon>
        <taxon>Fungi</taxon>
        <taxon>Dikarya</taxon>
        <taxon>Basidiomycota</taxon>
        <taxon>Ustilaginomycotina</taxon>
        <taxon>Ustilaginomycetes</taxon>
        <taxon>Ustilaginales</taxon>
        <taxon>Ustilaginaceae</taxon>
        <taxon>Ustilago</taxon>
    </lineage>
</organism>
<feature type="transmembrane region" description="Helical" evidence="6">
    <location>
        <begin position="195"/>
        <end position="216"/>
    </location>
</feature>
<sequence length="514" mass="55679">MIDPTHGLFKLPSREERKLARNGAPLNPIKLAMMLTPLQGAMFFSGWLAWTVDAWDFFAVSLSVAALEKQFNKPAHDITTAITLTLLFRSVGAAIFGVISDRFGRKYPLVINLLIIAALSLGSGFIQTYTQFLAVRSLFGIGMGGIWGMATATALENMPAAPRGLFSGILQQGYAVGYLLAASVNLTWIQQTHNWRILFFLGAGLSTLAAAVRLVLPESELFLRQKAERDTTSAIGDSKAKVFMTELKEMLKTHWLRCIYGILLMTGFNFLSHSSQDLYPTILQKSKLLTAKQASRATIVANCGAIAGGFVAGYISQYFGRRLTIIAFVILTGALIPAWILPNSFSALAAGAFFLQFGVQGAWGVVPIYLSEIAPPAFRATYAGLAYQLGNAASSASAQIEAVGGDNLKERNPAWHPGSPATVSEFIPAYAKVSAILLGTVCAYLLIVVTFGWEFKGAEFEKALPATIPGAGEQDGDHIEKHTRRDPSNVYDEDSIEHVGDRRASAEVDDEKKI</sequence>
<dbReference type="PANTHER" id="PTHR23508:SF10">
    <property type="entry name" value="CARBOXYLIC ACID TRANSPORTER PROTEIN HOMOLOG"/>
    <property type="match status" value="1"/>
</dbReference>
<feature type="region of interest" description="Disordered" evidence="5">
    <location>
        <begin position="468"/>
        <end position="514"/>
    </location>
</feature>
<keyword evidence="4 6" id="KW-0472">Membrane</keyword>
<dbReference type="Pfam" id="PF00083">
    <property type="entry name" value="Sugar_tr"/>
    <property type="match status" value="1"/>
</dbReference>
<feature type="transmembrane region" description="Helical" evidence="6">
    <location>
        <begin position="433"/>
        <end position="453"/>
    </location>
</feature>
<evidence type="ECO:0000313" key="8">
    <source>
        <dbReference type="EMBL" id="SPO26158.1"/>
    </source>
</evidence>
<dbReference type="SUPFAM" id="SSF103473">
    <property type="entry name" value="MFS general substrate transporter"/>
    <property type="match status" value="1"/>
</dbReference>
<accession>A0A5C3E6S4</accession>
<dbReference type="EMBL" id="OOIN01000013">
    <property type="protein sequence ID" value="SPO26158.1"/>
    <property type="molecule type" value="Genomic_DNA"/>
</dbReference>
<evidence type="ECO:0000256" key="6">
    <source>
        <dbReference type="SAM" id="Phobius"/>
    </source>
</evidence>
<evidence type="ECO:0000256" key="4">
    <source>
        <dbReference type="ARBA" id="ARBA00023136"/>
    </source>
</evidence>
<protein>
    <submittedName>
        <fullName evidence="8">Related to carboxylic acid transport protein JEN1</fullName>
    </submittedName>
</protein>
<evidence type="ECO:0000256" key="1">
    <source>
        <dbReference type="ARBA" id="ARBA00004141"/>
    </source>
</evidence>
<evidence type="ECO:0000256" key="3">
    <source>
        <dbReference type="ARBA" id="ARBA00022989"/>
    </source>
</evidence>
<keyword evidence="2 6" id="KW-0812">Transmembrane</keyword>
<dbReference type="InterPro" id="IPR036259">
    <property type="entry name" value="MFS_trans_sf"/>
</dbReference>
<keyword evidence="9" id="KW-1185">Reference proteome</keyword>
<dbReference type="PROSITE" id="PS50850">
    <property type="entry name" value="MFS"/>
    <property type="match status" value="1"/>
</dbReference>
<evidence type="ECO:0000313" key="9">
    <source>
        <dbReference type="Proteomes" id="UP000324022"/>
    </source>
</evidence>
<dbReference type="GO" id="GO:0005886">
    <property type="term" value="C:plasma membrane"/>
    <property type="evidence" value="ECO:0007669"/>
    <property type="project" value="TreeGrafter"/>
</dbReference>
<reference evidence="8 9" key="1">
    <citation type="submission" date="2018-03" db="EMBL/GenBank/DDBJ databases">
        <authorList>
            <person name="Guldener U."/>
        </authorList>
    </citation>
    <scope>NUCLEOTIDE SEQUENCE [LARGE SCALE GENOMIC DNA]</scope>
    <source>
        <strain evidence="8 9">NBRC100155</strain>
    </source>
</reference>
<dbReference type="InterPro" id="IPR005828">
    <property type="entry name" value="MFS_sugar_transport-like"/>
</dbReference>
<dbReference type="CDD" id="cd17316">
    <property type="entry name" value="MFS_SV2_like"/>
    <property type="match status" value="1"/>
</dbReference>